<feature type="non-terminal residue" evidence="2">
    <location>
        <position position="1"/>
    </location>
</feature>
<proteinExistence type="predicted"/>
<organism evidence="2">
    <name type="scientific">Arion vulgaris</name>
    <dbReference type="NCBI Taxonomy" id="1028688"/>
    <lineage>
        <taxon>Eukaryota</taxon>
        <taxon>Metazoa</taxon>
        <taxon>Spiralia</taxon>
        <taxon>Lophotrochozoa</taxon>
        <taxon>Mollusca</taxon>
        <taxon>Gastropoda</taxon>
        <taxon>Heterobranchia</taxon>
        <taxon>Euthyneura</taxon>
        <taxon>Panpulmonata</taxon>
        <taxon>Eupulmonata</taxon>
        <taxon>Stylommatophora</taxon>
        <taxon>Helicina</taxon>
        <taxon>Arionoidea</taxon>
        <taxon>Arionidae</taxon>
        <taxon>Arion</taxon>
    </lineage>
</organism>
<name>A0A0B6Z294_9EUPU</name>
<sequence>ATRAGHRYRRRRQREDLTKRSDRRIVGEEEQQSDSIGKQTDMDDRAELEGASANSSPVSSQNASPRTSLYLSDPPSSMEGL</sequence>
<evidence type="ECO:0000313" key="2">
    <source>
        <dbReference type="EMBL" id="CEK62507.1"/>
    </source>
</evidence>
<reference evidence="2" key="1">
    <citation type="submission" date="2014-12" db="EMBL/GenBank/DDBJ databases">
        <title>Insight into the proteome of Arion vulgaris.</title>
        <authorList>
            <person name="Aradska J."/>
            <person name="Bulat T."/>
            <person name="Smidak R."/>
            <person name="Sarate P."/>
            <person name="Gangsoo J."/>
            <person name="Sialana F."/>
            <person name="Bilban M."/>
            <person name="Lubec G."/>
        </authorList>
    </citation>
    <scope>NUCLEOTIDE SEQUENCE</scope>
    <source>
        <tissue evidence="2">Skin</tissue>
    </source>
</reference>
<feature type="region of interest" description="Disordered" evidence="1">
    <location>
        <begin position="1"/>
        <end position="81"/>
    </location>
</feature>
<evidence type="ECO:0000256" key="1">
    <source>
        <dbReference type="SAM" id="MobiDB-lite"/>
    </source>
</evidence>
<feature type="non-terminal residue" evidence="2">
    <location>
        <position position="81"/>
    </location>
</feature>
<feature type="compositionally biased region" description="Basic residues" evidence="1">
    <location>
        <begin position="1"/>
        <end position="12"/>
    </location>
</feature>
<dbReference type="AlphaFoldDB" id="A0A0B6Z294"/>
<gene>
    <name evidence="2" type="primary">ORF45358</name>
</gene>
<feature type="compositionally biased region" description="Polar residues" evidence="1">
    <location>
        <begin position="52"/>
        <end position="70"/>
    </location>
</feature>
<accession>A0A0B6Z294</accession>
<feature type="compositionally biased region" description="Basic and acidic residues" evidence="1">
    <location>
        <begin position="13"/>
        <end position="27"/>
    </location>
</feature>
<dbReference type="EMBL" id="HACG01015642">
    <property type="protein sequence ID" value="CEK62507.1"/>
    <property type="molecule type" value="Transcribed_RNA"/>
</dbReference>
<protein>
    <submittedName>
        <fullName evidence="2">Uncharacterized protein</fullName>
    </submittedName>
</protein>